<dbReference type="Gene3D" id="3.10.310.30">
    <property type="match status" value="1"/>
</dbReference>
<dbReference type="STRING" id="1121302.SAMN02745163_03626"/>
<organism evidence="3 4">
    <name type="scientific">Clostridium cavendishii DSM 21758</name>
    <dbReference type="NCBI Taxonomy" id="1121302"/>
    <lineage>
        <taxon>Bacteria</taxon>
        <taxon>Bacillati</taxon>
        <taxon>Bacillota</taxon>
        <taxon>Clostridia</taxon>
        <taxon>Eubacteriales</taxon>
        <taxon>Clostridiaceae</taxon>
        <taxon>Clostridium</taxon>
    </lineage>
</organism>
<reference evidence="3 4" key="1">
    <citation type="submission" date="2016-11" db="EMBL/GenBank/DDBJ databases">
        <authorList>
            <person name="Jaros S."/>
            <person name="Januszkiewicz K."/>
            <person name="Wedrychowicz H."/>
        </authorList>
    </citation>
    <scope>NUCLEOTIDE SEQUENCE [LARGE SCALE GENOMIC DNA]</scope>
    <source>
        <strain evidence="3 4">DSM 21758</strain>
    </source>
</reference>
<dbReference type="Pfam" id="PF01368">
    <property type="entry name" value="DHH"/>
    <property type="match status" value="1"/>
</dbReference>
<dbReference type="InterPro" id="IPR051319">
    <property type="entry name" value="Oligoribo/pAp-PDE_c-di-AMP_PDE"/>
</dbReference>
<protein>
    <submittedName>
        <fullName evidence="3">Phosphoesterase RecJ domain-containing protein</fullName>
    </submittedName>
</protein>
<proteinExistence type="predicted"/>
<sequence length="318" mass="35002">MELRDICKIILDFNKIGITYHVSPDGDALGSVLALLQALRKYGKEAYVISKDLVADNLSFLPYTEEITGEITSPTEDTGVVIVLDCGNEERISADLENYKGKVINIDHHLSNDNYGDFNYIDTEAAATAEIIYLLLQEMAVKVDDSIGKCLYTSLVTDTGSFRHSNATKRTHIITSKLVDLGFDHSAVHSNLFDNKSYAKVKLLGAVINDMELNLNDKVAVMMVTDELIKKCNAENDDSSDIVSTGLQIKGVEVSMVLKESEKGIKVSLRAKNDVDVRKIAEIFGGGGHTKASGILIKNLSILEARDKILFELEKELI</sequence>
<keyword evidence="4" id="KW-1185">Reference proteome</keyword>
<dbReference type="InterPro" id="IPR003156">
    <property type="entry name" value="DHHA1_dom"/>
</dbReference>
<evidence type="ECO:0000259" key="1">
    <source>
        <dbReference type="Pfam" id="PF01368"/>
    </source>
</evidence>
<dbReference type="InterPro" id="IPR001667">
    <property type="entry name" value="DDH_dom"/>
</dbReference>
<dbReference type="SUPFAM" id="SSF64182">
    <property type="entry name" value="DHH phosphoesterases"/>
    <property type="match status" value="1"/>
</dbReference>
<dbReference type="PANTHER" id="PTHR47618">
    <property type="entry name" value="BIFUNCTIONAL OLIGORIBONUCLEASE AND PAP PHOSPHATASE NRNA"/>
    <property type="match status" value="1"/>
</dbReference>
<evidence type="ECO:0000313" key="3">
    <source>
        <dbReference type="EMBL" id="SHK33680.1"/>
    </source>
</evidence>
<dbReference type="Proteomes" id="UP000184310">
    <property type="component" value="Unassembled WGS sequence"/>
</dbReference>
<dbReference type="Pfam" id="PF02272">
    <property type="entry name" value="DHHA1"/>
    <property type="match status" value="1"/>
</dbReference>
<dbReference type="InterPro" id="IPR038763">
    <property type="entry name" value="DHH_sf"/>
</dbReference>
<dbReference type="GO" id="GO:0003676">
    <property type="term" value="F:nucleic acid binding"/>
    <property type="evidence" value="ECO:0007669"/>
    <property type="project" value="InterPro"/>
</dbReference>
<accession>A0A1M6RMQ9</accession>
<name>A0A1M6RMQ9_9CLOT</name>
<dbReference type="PANTHER" id="PTHR47618:SF1">
    <property type="entry name" value="BIFUNCTIONAL OLIGORIBONUCLEASE AND PAP PHOSPHATASE NRNA"/>
    <property type="match status" value="1"/>
</dbReference>
<dbReference type="EMBL" id="FQZB01000016">
    <property type="protein sequence ID" value="SHK33680.1"/>
    <property type="molecule type" value="Genomic_DNA"/>
</dbReference>
<gene>
    <name evidence="3" type="ORF">SAMN02745163_03626</name>
</gene>
<dbReference type="RefSeq" id="WP_072991285.1">
    <property type="nucleotide sequence ID" value="NZ_FQZB01000016.1"/>
</dbReference>
<feature type="domain" description="DHHA1" evidence="2">
    <location>
        <begin position="218"/>
        <end position="315"/>
    </location>
</feature>
<evidence type="ECO:0000259" key="2">
    <source>
        <dbReference type="Pfam" id="PF02272"/>
    </source>
</evidence>
<dbReference type="OrthoDB" id="9803668at2"/>
<feature type="domain" description="DDH" evidence="1">
    <location>
        <begin position="15"/>
        <end position="152"/>
    </location>
</feature>
<dbReference type="Gene3D" id="3.90.1640.10">
    <property type="entry name" value="inorganic pyrophosphatase (n-terminal core)"/>
    <property type="match status" value="1"/>
</dbReference>
<evidence type="ECO:0000313" key="4">
    <source>
        <dbReference type="Proteomes" id="UP000184310"/>
    </source>
</evidence>
<dbReference type="AlphaFoldDB" id="A0A1M6RMQ9"/>